<name>A0A0U3CA05_9BURK</name>
<sequence length="111" mass="12612">MDSTAPARDGYSPRCCCIILTARSRTSGENLFDLLMAQSSQSVEPPRKPGRFSHRELRVGDRILVEVLDAPTADPAESGHEARQREHDEREYFEHCKKAYLDLKAKYETSD</sequence>
<evidence type="ECO:0000313" key="1">
    <source>
        <dbReference type="EMBL" id="ALV05608.1"/>
    </source>
</evidence>
<evidence type="ECO:0000313" key="2">
    <source>
        <dbReference type="Proteomes" id="UP000060699"/>
    </source>
</evidence>
<reference evidence="1 2" key="1">
    <citation type="submission" date="2015-12" db="EMBL/GenBank/DDBJ databases">
        <title>Complete genome of Roseateles depolymerans KCTC 42856.</title>
        <authorList>
            <person name="Kim K.M."/>
        </authorList>
    </citation>
    <scope>NUCLEOTIDE SEQUENCE [LARGE SCALE GENOMIC DNA]</scope>
    <source>
        <strain evidence="1 2">KCTC 42856</strain>
    </source>
</reference>
<organism evidence="1 2">
    <name type="scientific">Roseateles depolymerans</name>
    <dbReference type="NCBI Taxonomy" id="76731"/>
    <lineage>
        <taxon>Bacteria</taxon>
        <taxon>Pseudomonadati</taxon>
        <taxon>Pseudomonadota</taxon>
        <taxon>Betaproteobacteria</taxon>
        <taxon>Burkholderiales</taxon>
        <taxon>Sphaerotilaceae</taxon>
        <taxon>Roseateles</taxon>
    </lineage>
</organism>
<dbReference type="AlphaFoldDB" id="A0A0U3CA05"/>
<dbReference type="STRING" id="76731.RD2015_1115"/>
<gene>
    <name evidence="1" type="ORF">RD2015_1115</name>
</gene>
<dbReference type="Proteomes" id="UP000060699">
    <property type="component" value="Chromosome"/>
</dbReference>
<dbReference type="EMBL" id="CP013729">
    <property type="protein sequence ID" value="ALV05608.1"/>
    <property type="molecule type" value="Genomic_DNA"/>
</dbReference>
<keyword evidence="2" id="KW-1185">Reference proteome</keyword>
<protein>
    <submittedName>
        <fullName evidence="1">Uncharacterized protein</fullName>
    </submittedName>
</protein>
<accession>A0A0U3CA05</accession>
<dbReference type="KEGG" id="rdp:RD2015_1115"/>
<dbReference type="PATRIC" id="fig|76731.3.peg.1135"/>
<proteinExistence type="predicted"/>